<keyword evidence="5" id="KW-0472">Membrane</keyword>
<dbReference type="PANTHER" id="PTHR10408:SF8">
    <property type="entry name" value="O-ACYLTRANSFERASE"/>
    <property type="match status" value="1"/>
</dbReference>
<dbReference type="Proteomes" id="UP000000311">
    <property type="component" value="Unassembled WGS sequence"/>
</dbReference>
<comment type="subcellular location">
    <subcellularLocation>
        <location evidence="1">Endoplasmic reticulum membrane</location>
        <topology evidence="1">Multi-pass membrane protein</topology>
    </subcellularLocation>
</comment>
<evidence type="ECO:0000256" key="5">
    <source>
        <dbReference type="SAM" id="Phobius"/>
    </source>
</evidence>
<evidence type="ECO:0000256" key="3">
    <source>
        <dbReference type="ARBA" id="ARBA00022824"/>
    </source>
</evidence>
<evidence type="ECO:0000256" key="2">
    <source>
        <dbReference type="ARBA" id="ARBA00022679"/>
    </source>
</evidence>
<evidence type="ECO:0000256" key="1">
    <source>
        <dbReference type="ARBA" id="ARBA00004477"/>
    </source>
</evidence>
<dbReference type="PANTHER" id="PTHR10408">
    <property type="entry name" value="STEROL O-ACYLTRANSFERASE"/>
    <property type="match status" value="1"/>
</dbReference>
<keyword evidence="5" id="KW-1133">Transmembrane helix</keyword>
<reference evidence="6 7" key="1">
    <citation type="journal article" date="2010" name="Science">
        <title>Genomic comparison of the ants Camponotus floridanus and Harpegnathos saltator.</title>
        <authorList>
            <person name="Bonasio R."/>
            <person name="Zhang G."/>
            <person name="Ye C."/>
            <person name="Mutti N.S."/>
            <person name="Fang X."/>
            <person name="Qin N."/>
            <person name="Donahue G."/>
            <person name="Yang P."/>
            <person name="Li Q."/>
            <person name="Li C."/>
            <person name="Zhang P."/>
            <person name="Huang Z."/>
            <person name="Berger S.L."/>
            <person name="Reinberg D."/>
            <person name="Wang J."/>
            <person name="Liebig J."/>
        </authorList>
    </citation>
    <scope>NUCLEOTIDE SEQUENCE [LARGE SCALE GENOMIC DNA]</scope>
    <source>
        <strain evidence="7">C129</strain>
    </source>
</reference>
<keyword evidence="4 6" id="KW-0012">Acyltransferase</keyword>
<dbReference type="InterPro" id="IPR014371">
    <property type="entry name" value="Oat_ACAT_DAG_ARE"/>
</dbReference>
<keyword evidence="2 6" id="KW-0808">Transferase</keyword>
<gene>
    <name evidence="6" type="ORF">EAG_08761</name>
</gene>
<sequence length="161" mass="19293">MCFPGILLLLNLNYLLLHTWMNAWAEMLRFADRLFYKANLNHTIDWWNSTSFPMWNRKWNVIVHDWLHTYLYKDMYEIVVPHKPLAIFTSCSSYLQFFTNTSSNISFNNILVWMMFCFANGILMSVYAMGYYSSYNCLSYSNYYANLLLPQSWNYQQQLAA</sequence>
<proteinExistence type="predicted"/>
<evidence type="ECO:0000256" key="4">
    <source>
        <dbReference type="ARBA" id="ARBA00023315"/>
    </source>
</evidence>
<keyword evidence="5" id="KW-0812">Transmembrane</keyword>
<dbReference type="OMA" id="NFIVWIT"/>
<accession>E2A0H3</accession>
<dbReference type="InParanoid" id="E2A0H3"/>
<dbReference type="AlphaFoldDB" id="E2A0H3"/>
<keyword evidence="3" id="KW-0256">Endoplasmic reticulum</keyword>
<dbReference type="OrthoDB" id="10039049at2759"/>
<dbReference type="STRING" id="104421.E2A0H3"/>
<name>E2A0H3_CAMFO</name>
<evidence type="ECO:0000313" key="7">
    <source>
        <dbReference type="Proteomes" id="UP000000311"/>
    </source>
</evidence>
<dbReference type="GO" id="GO:0008203">
    <property type="term" value="P:cholesterol metabolic process"/>
    <property type="evidence" value="ECO:0007669"/>
    <property type="project" value="TreeGrafter"/>
</dbReference>
<dbReference type="EMBL" id="GL435605">
    <property type="protein sequence ID" value="EFN73067.1"/>
    <property type="molecule type" value="Genomic_DNA"/>
</dbReference>
<dbReference type="GO" id="GO:0005789">
    <property type="term" value="C:endoplasmic reticulum membrane"/>
    <property type="evidence" value="ECO:0007669"/>
    <property type="project" value="UniProtKB-SubCell"/>
</dbReference>
<evidence type="ECO:0000313" key="6">
    <source>
        <dbReference type="EMBL" id="EFN73067.1"/>
    </source>
</evidence>
<feature type="transmembrane region" description="Helical" evidence="5">
    <location>
        <begin position="110"/>
        <end position="132"/>
    </location>
</feature>
<feature type="transmembrane region" description="Helical" evidence="5">
    <location>
        <begin position="6"/>
        <end position="25"/>
    </location>
</feature>
<protein>
    <submittedName>
        <fullName evidence="6">Sterol O-acyltransferase 2</fullName>
    </submittedName>
</protein>
<keyword evidence="7" id="KW-1185">Reference proteome</keyword>
<dbReference type="GO" id="GO:0008374">
    <property type="term" value="F:O-acyltransferase activity"/>
    <property type="evidence" value="ECO:0007669"/>
    <property type="project" value="InterPro"/>
</dbReference>
<organism evidence="7">
    <name type="scientific">Camponotus floridanus</name>
    <name type="common">Florida carpenter ant</name>
    <dbReference type="NCBI Taxonomy" id="104421"/>
    <lineage>
        <taxon>Eukaryota</taxon>
        <taxon>Metazoa</taxon>
        <taxon>Ecdysozoa</taxon>
        <taxon>Arthropoda</taxon>
        <taxon>Hexapoda</taxon>
        <taxon>Insecta</taxon>
        <taxon>Pterygota</taxon>
        <taxon>Neoptera</taxon>
        <taxon>Endopterygota</taxon>
        <taxon>Hymenoptera</taxon>
        <taxon>Apocrita</taxon>
        <taxon>Aculeata</taxon>
        <taxon>Formicoidea</taxon>
        <taxon>Formicidae</taxon>
        <taxon>Formicinae</taxon>
        <taxon>Camponotus</taxon>
    </lineage>
</organism>